<dbReference type="InterPro" id="IPR039556">
    <property type="entry name" value="ICL/PEPM"/>
</dbReference>
<sequence>MEQNLSAIQCLAPIVALAGLPLSVDLQDGYETRIREAVKQAFQVGAQGANVEDSIPYEGLGNGIEGSLYSLNQQTQRVRLVCQAASDAGCPDFVINARCDIFALGDVPGLDNKTRIQEAAKRGKAYLEAGATNVFYWRGYGAGMMEDEVWKLVEELSGRVAIRLGHTKRTLSVADLGKIGVARISVGPSLF</sequence>
<dbReference type="PANTHER" id="PTHR42905:SF16">
    <property type="entry name" value="CARBOXYPHOSPHONOENOLPYRUVATE PHOSPHONOMUTASE-LIKE PROTEIN (AFU_ORTHOLOGUE AFUA_5G07230)"/>
    <property type="match status" value="1"/>
</dbReference>
<dbReference type="AlphaFoldDB" id="A0AAE8LZZ1"/>
<dbReference type="Proteomes" id="UP001187734">
    <property type="component" value="Unassembled WGS sequence"/>
</dbReference>
<accession>A0AAE8LZZ1</accession>
<dbReference type="EMBL" id="ONZP01000046">
    <property type="protein sequence ID" value="SPJ71705.1"/>
    <property type="molecule type" value="Genomic_DNA"/>
</dbReference>
<name>A0AAE8LZZ1_9HYPO</name>
<dbReference type="GO" id="GO:0003824">
    <property type="term" value="F:catalytic activity"/>
    <property type="evidence" value="ECO:0007669"/>
    <property type="project" value="InterPro"/>
</dbReference>
<dbReference type="InterPro" id="IPR040442">
    <property type="entry name" value="Pyrv_kinase-like_dom_sf"/>
</dbReference>
<comment type="caution">
    <text evidence="1">The sequence shown here is derived from an EMBL/GenBank/DDBJ whole genome shotgun (WGS) entry which is preliminary data.</text>
</comment>
<evidence type="ECO:0000313" key="1">
    <source>
        <dbReference type="EMBL" id="SPJ71705.1"/>
    </source>
</evidence>
<dbReference type="SUPFAM" id="SSF51621">
    <property type="entry name" value="Phosphoenolpyruvate/pyruvate domain"/>
    <property type="match status" value="1"/>
</dbReference>
<proteinExistence type="predicted"/>
<protein>
    <submittedName>
        <fullName evidence="1">Related to carboxyphosphonoenolpyruvate phosphonomutase-like protein</fullName>
    </submittedName>
</protein>
<organism evidence="1 2">
    <name type="scientific">Fusarium torulosum</name>
    <dbReference type="NCBI Taxonomy" id="33205"/>
    <lineage>
        <taxon>Eukaryota</taxon>
        <taxon>Fungi</taxon>
        <taxon>Dikarya</taxon>
        <taxon>Ascomycota</taxon>
        <taxon>Pezizomycotina</taxon>
        <taxon>Sordariomycetes</taxon>
        <taxon>Hypocreomycetidae</taxon>
        <taxon>Hypocreales</taxon>
        <taxon>Nectriaceae</taxon>
        <taxon>Fusarium</taxon>
    </lineage>
</organism>
<keyword evidence="2" id="KW-1185">Reference proteome</keyword>
<evidence type="ECO:0000313" key="2">
    <source>
        <dbReference type="Proteomes" id="UP001187734"/>
    </source>
</evidence>
<dbReference type="Gene3D" id="3.20.20.60">
    <property type="entry name" value="Phosphoenolpyruvate-binding domains"/>
    <property type="match status" value="1"/>
</dbReference>
<dbReference type="CDD" id="cd00377">
    <property type="entry name" value="ICL_PEPM"/>
    <property type="match status" value="1"/>
</dbReference>
<gene>
    <name evidence="1" type="ORF">FTOL_01433</name>
</gene>
<reference evidence="1" key="1">
    <citation type="submission" date="2018-03" db="EMBL/GenBank/DDBJ databases">
        <authorList>
            <person name="Guldener U."/>
        </authorList>
    </citation>
    <scope>NUCLEOTIDE SEQUENCE</scope>
</reference>
<dbReference type="PANTHER" id="PTHR42905">
    <property type="entry name" value="PHOSPHOENOLPYRUVATE CARBOXYLASE"/>
    <property type="match status" value="1"/>
</dbReference>
<dbReference type="Pfam" id="PF13714">
    <property type="entry name" value="PEP_mutase"/>
    <property type="match status" value="1"/>
</dbReference>
<dbReference type="InterPro" id="IPR015813">
    <property type="entry name" value="Pyrv/PenolPyrv_kinase-like_dom"/>
</dbReference>